<dbReference type="AlphaFoldDB" id="A0AB73IB41"/>
<gene>
    <name evidence="2" type="ORF">J2793_002595</name>
</gene>
<organism evidence="2 3">
    <name type="scientific">Paraburkholderia caledonica</name>
    <dbReference type="NCBI Taxonomy" id="134536"/>
    <lineage>
        <taxon>Bacteria</taxon>
        <taxon>Pseudomonadati</taxon>
        <taxon>Pseudomonadota</taxon>
        <taxon>Betaproteobacteria</taxon>
        <taxon>Burkholderiales</taxon>
        <taxon>Burkholderiaceae</taxon>
        <taxon>Paraburkholderia</taxon>
    </lineage>
</organism>
<accession>A0AB73IB41</accession>
<keyword evidence="1" id="KW-1133">Transmembrane helix</keyword>
<feature type="transmembrane region" description="Helical" evidence="1">
    <location>
        <begin position="206"/>
        <end position="238"/>
    </location>
</feature>
<reference evidence="2" key="1">
    <citation type="submission" date="2023-07" db="EMBL/GenBank/DDBJ databases">
        <title>Sorghum-associated microbial communities from plants grown in Nebraska, USA.</title>
        <authorList>
            <person name="Schachtman D."/>
        </authorList>
    </citation>
    <scope>NUCLEOTIDE SEQUENCE</scope>
    <source>
        <strain evidence="2">DS1061</strain>
    </source>
</reference>
<proteinExistence type="predicted"/>
<name>A0AB73IB41_9BURK</name>
<evidence type="ECO:0000313" key="3">
    <source>
        <dbReference type="Proteomes" id="UP001229486"/>
    </source>
</evidence>
<dbReference type="EMBL" id="JAURTK010000003">
    <property type="protein sequence ID" value="MDP9647149.1"/>
    <property type="molecule type" value="Genomic_DNA"/>
</dbReference>
<keyword evidence="1" id="KW-0812">Transmembrane</keyword>
<comment type="caution">
    <text evidence="2">The sequence shown here is derived from an EMBL/GenBank/DDBJ whole genome shotgun (WGS) entry which is preliminary data.</text>
</comment>
<sequence length="279" mass="30861">MAINHNVEASCTCERALHQRDRFLTDVDMQDGRGVQSRSEVPRDCTNSHKRLFGKTVSDTNRLCLPCASEKTKKTTIKGKRMSGKREQANEEFLEKLHGRATGALLQYFFSHGVCVDKSELNKAAQLAEHHAVFAELDSQLAQVNEAMKLLNDIGTLSLSAKEKAMRAVYHVEARLAARHGQVQGLERAIADLVAANEAAPRKPNLWPYAVCGSLFVAGALHVHALAAVGIVIYAIGFGKYQQFKTKRAASDLRIQDANRDLDQVVVREITPRNGFVLQ</sequence>
<dbReference type="Proteomes" id="UP001229486">
    <property type="component" value="Unassembled WGS sequence"/>
</dbReference>
<protein>
    <submittedName>
        <fullName evidence="2">Uncharacterized protein</fullName>
    </submittedName>
</protein>
<keyword evidence="1" id="KW-0472">Membrane</keyword>
<dbReference type="RefSeq" id="WP_392393589.1">
    <property type="nucleotide sequence ID" value="NZ_JAURTK010000003.1"/>
</dbReference>
<evidence type="ECO:0000256" key="1">
    <source>
        <dbReference type="SAM" id="Phobius"/>
    </source>
</evidence>
<evidence type="ECO:0000313" key="2">
    <source>
        <dbReference type="EMBL" id="MDP9647149.1"/>
    </source>
</evidence>